<feature type="domain" description="DUF397" evidence="2">
    <location>
        <begin position="42"/>
        <end position="93"/>
    </location>
</feature>
<dbReference type="RefSeq" id="WP_350951441.1">
    <property type="nucleotide sequence ID" value="NZ_JBEOYX010000002.1"/>
</dbReference>
<dbReference type="Proteomes" id="UP001602058">
    <property type="component" value="Unassembled WGS sequence"/>
</dbReference>
<evidence type="ECO:0000313" key="3">
    <source>
        <dbReference type="EMBL" id="MFF4524066.1"/>
    </source>
</evidence>
<dbReference type="Pfam" id="PF04149">
    <property type="entry name" value="DUF397"/>
    <property type="match status" value="1"/>
</dbReference>
<evidence type="ECO:0000259" key="2">
    <source>
        <dbReference type="Pfam" id="PF04149"/>
    </source>
</evidence>
<dbReference type="EMBL" id="JBIAWJ010000011">
    <property type="protein sequence ID" value="MFF4524066.1"/>
    <property type="molecule type" value="Genomic_DNA"/>
</dbReference>
<protein>
    <submittedName>
        <fullName evidence="3">DUF397 domain-containing protein</fullName>
    </submittedName>
</protein>
<proteinExistence type="predicted"/>
<sequence>MRPWPIGDPHPDRTHHQGARSVSKPRTTVPRDASHDVDLSLARWRKSSYSGGANDCVEIAELGALVAVRDSKDLSRQPLLASRSAMHALVNGISRMERSGTEMMGPGATADWSSGVVARFGWVRSEELSRTDHAADGP</sequence>
<dbReference type="InterPro" id="IPR007278">
    <property type="entry name" value="DUF397"/>
</dbReference>
<reference evidence="3 4" key="1">
    <citation type="submission" date="2024-10" db="EMBL/GenBank/DDBJ databases">
        <title>The Natural Products Discovery Center: Release of the First 8490 Sequenced Strains for Exploring Actinobacteria Biosynthetic Diversity.</title>
        <authorList>
            <person name="Kalkreuter E."/>
            <person name="Kautsar S.A."/>
            <person name="Yang D."/>
            <person name="Bader C.D."/>
            <person name="Teijaro C.N."/>
            <person name="Fluegel L."/>
            <person name="Davis C.M."/>
            <person name="Simpson J.R."/>
            <person name="Lauterbach L."/>
            <person name="Steele A.D."/>
            <person name="Gui C."/>
            <person name="Meng S."/>
            <person name="Li G."/>
            <person name="Viehrig K."/>
            <person name="Ye F."/>
            <person name="Su P."/>
            <person name="Kiefer A.F."/>
            <person name="Nichols A."/>
            <person name="Cepeda A.J."/>
            <person name="Yan W."/>
            <person name="Fan B."/>
            <person name="Jiang Y."/>
            <person name="Adhikari A."/>
            <person name="Zheng C.-J."/>
            <person name="Schuster L."/>
            <person name="Cowan T.M."/>
            <person name="Smanski M.J."/>
            <person name="Chevrette M.G."/>
            <person name="De Carvalho L.P.S."/>
            <person name="Shen B."/>
        </authorList>
    </citation>
    <scope>NUCLEOTIDE SEQUENCE [LARGE SCALE GENOMIC DNA]</scope>
    <source>
        <strain evidence="3 4">NPDC001390</strain>
    </source>
</reference>
<name>A0ABW6UKX4_9ACTN</name>
<accession>A0ABW6UKX4</accession>
<organism evidence="3 4">
    <name type="scientific">Streptomyces bluensis</name>
    <dbReference type="NCBI Taxonomy" id="33897"/>
    <lineage>
        <taxon>Bacteria</taxon>
        <taxon>Bacillati</taxon>
        <taxon>Actinomycetota</taxon>
        <taxon>Actinomycetes</taxon>
        <taxon>Kitasatosporales</taxon>
        <taxon>Streptomycetaceae</taxon>
        <taxon>Streptomyces</taxon>
    </lineage>
</organism>
<keyword evidence="4" id="KW-1185">Reference proteome</keyword>
<feature type="region of interest" description="Disordered" evidence="1">
    <location>
        <begin position="1"/>
        <end position="34"/>
    </location>
</feature>
<comment type="caution">
    <text evidence="3">The sequence shown here is derived from an EMBL/GenBank/DDBJ whole genome shotgun (WGS) entry which is preliminary data.</text>
</comment>
<evidence type="ECO:0000313" key="4">
    <source>
        <dbReference type="Proteomes" id="UP001602058"/>
    </source>
</evidence>
<evidence type="ECO:0000256" key="1">
    <source>
        <dbReference type="SAM" id="MobiDB-lite"/>
    </source>
</evidence>
<gene>
    <name evidence="3" type="ORF">ACFY1D_22000</name>
</gene>